<evidence type="ECO:0000256" key="10">
    <source>
        <dbReference type="ARBA" id="ARBA00048968"/>
    </source>
</evidence>
<dbReference type="GO" id="GO:0005507">
    <property type="term" value="F:copper ion binding"/>
    <property type="evidence" value="ECO:0007669"/>
    <property type="project" value="TreeGrafter"/>
</dbReference>
<comment type="catalytic activity">
    <reaction evidence="10">
        <text>adenosine + phosphate = alpha-D-ribose 1-phosphate + adenine</text>
        <dbReference type="Rhea" id="RHEA:27642"/>
        <dbReference type="ChEBI" id="CHEBI:16335"/>
        <dbReference type="ChEBI" id="CHEBI:16708"/>
        <dbReference type="ChEBI" id="CHEBI:43474"/>
        <dbReference type="ChEBI" id="CHEBI:57720"/>
        <dbReference type="EC" id="2.4.2.1"/>
    </reaction>
    <physiologicalReaction direction="left-to-right" evidence="10">
        <dbReference type="Rhea" id="RHEA:27643"/>
    </physiologicalReaction>
</comment>
<evidence type="ECO:0000256" key="12">
    <source>
        <dbReference type="RuleBase" id="RU361274"/>
    </source>
</evidence>
<comment type="function">
    <text evidence="2">Purine nucleoside enzyme that catalyzes the phosphorolysis of adenosine and inosine nucleosides, yielding D-ribose 1-phosphate and the respective free bases, adenine and hypoxanthine. Also catalyzes the phosphorolysis of S-methyl-5'-thioadenosine into adenine and S-methyl-5-thio-alpha-D-ribose 1-phosphate. Also has adenosine deaminase activity.</text>
</comment>
<evidence type="ECO:0000313" key="13">
    <source>
        <dbReference type="EMBL" id="TVZ07016.1"/>
    </source>
</evidence>
<evidence type="ECO:0000256" key="1">
    <source>
        <dbReference type="ARBA" id="ARBA00000553"/>
    </source>
</evidence>
<dbReference type="Proteomes" id="UP000460272">
    <property type="component" value="Unassembled WGS sequence"/>
</dbReference>
<evidence type="ECO:0000313" key="14">
    <source>
        <dbReference type="Proteomes" id="UP000460272"/>
    </source>
</evidence>
<evidence type="ECO:0000256" key="9">
    <source>
        <dbReference type="ARBA" id="ARBA00047989"/>
    </source>
</evidence>
<protein>
    <recommendedName>
        <fullName evidence="12">Purine nucleoside phosphorylase</fullName>
    </recommendedName>
</protein>
<dbReference type="OrthoDB" id="4279at2"/>
<comment type="similarity">
    <text evidence="3 12">Belongs to the purine nucleoside phosphorylase YfiH/LACC1 family.</text>
</comment>
<sequence length="277" mass="28726">MAAPDMRPDLRRRGALDVLAWPAFDEHLVDVLVTGRQGGVSAGPYESLNLGLHVGDSTAAVLENRRRTAAALGADLGDLVFCNQSHGRNVHVVTAADRGRGTLSQDDAIAATDALVTTEPGIGLVVMVADCVPIVLFDPVARVLSCVHAGWRGTVARVCQAAVEAMAALGSDPAGIIAGIGPAISPDRYQVGNEVAEAARQCFGARGAQDVLRPDGTGKWLFDLWSANAIVLRDAGLRDGSIHLAAVPTGPAGASPFFSDRAARPCGRFAAVARLLP</sequence>
<keyword evidence="4" id="KW-0808">Transferase</keyword>
<keyword evidence="5" id="KW-0479">Metal-binding</keyword>
<comment type="catalytic activity">
    <reaction evidence="1">
        <text>inosine + phosphate = alpha-D-ribose 1-phosphate + hypoxanthine</text>
        <dbReference type="Rhea" id="RHEA:27646"/>
        <dbReference type="ChEBI" id="CHEBI:17368"/>
        <dbReference type="ChEBI" id="CHEBI:17596"/>
        <dbReference type="ChEBI" id="CHEBI:43474"/>
        <dbReference type="ChEBI" id="CHEBI:57720"/>
        <dbReference type="EC" id="2.4.2.1"/>
    </reaction>
    <physiologicalReaction direction="left-to-right" evidence="1">
        <dbReference type="Rhea" id="RHEA:27647"/>
    </physiologicalReaction>
</comment>
<gene>
    <name evidence="13" type="primary">pgeF</name>
    <name evidence="13" type="ORF">EAS64_06740</name>
</gene>
<evidence type="ECO:0000256" key="6">
    <source>
        <dbReference type="ARBA" id="ARBA00022801"/>
    </source>
</evidence>
<proteinExistence type="inferred from homology"/>
<dbReference type="GO" id="GO:0016787">
    <property type="term" value="F:hydrolase activity"/>
    <property type="evidence" value="ECO:0007669"/>
    <property type="project" value="UniProtKB-KW"/>
</dbReference>
<accession>A0A6P2C9H7</accession>
<dbReference type="InterPro" id="IPR003730">
    <property type="entry name" value="Cu_polyphenol_OxRdtase"/>
</dbReference>
<name>A0A6P2C9H7_9ACTN</name>
<evidence type="ECO:0000256" key="4">
    <source>
        <dbReference type="ARBA" id="ARBA00022679"/>
    </source>
</evidence>
<dbReference type="PANTHER" id="PTHR30616">
    <property type="entry name" value="UNCHARACTERIZED PROTEIN YFIH"/>
    <property type="match status" value="1"/>
</dbReference>
<evidence type="ECO:0000256" key="5">
    <source>
        <dbReference type="ARBA" id="ARBA00022723"/>
    </source>
</evidence>
<dbReference type="SUPFAM" id="SSF64438">
    <property type="entry name" value="CNF1/YfiH-like putative cysteine hydrolases"/>
    <property type="match status" value="1"/>
</dbReference>
<keyword evidence="6" id="KW-0378">Hydrolase</keyword>
<comment type="caution">
    <text evidence="13">The sequence shown here is derived from an EMBL/GenBank/DDBJ whole genome shotgun (WGS) entry which is preliminary data.</text>
</comment>
<reference evidence="13 14" key="1">
    <citation type="submission" date="2018-11" db="EMBL/GenBank/DDBJ databases">
        <title>Trebonia kvetii gen.nov., sp.nov., a novel acidophilic actinobacterium, and proposal of the new actinobacterial family Treboniaceae fam. nov.</title>
        <authorList>
            <person name="Rapoport D."/>
            <person name="Sagova-Mareckova M."/>
            <person name="Sedlacek I."/>
            <person name="Provaznik J."/>
            <person name="Kralova S."/>
            <person name="Pavlinic D."/>
            <person name="Benes V."/>
            <person name="Kopecky J."/>
        </authorList>
    </citation>
    <scope>NUCLEOTIDE SEQUENCE [LARGE SCALE GENOMIC DNA]</scope>
    <source>
        <strain evidence="13 14">15Tr583</strain>
    </source>
</reference>
<dbReference type="NCBIfam" id="TIGR00726">
    <property type="entry name" value="peptidoglycan editing factor PgeF"/>
    <property type="match status" value="1"/>
</dbReference>
<keyword evidence="14" id="KW-1185">Reference proteome</keyword>
<dbReference type="CDD" id="cd16833">
    <property type="entry name" value="YfiH"/>
    <property type="match status" value="1"/>
</dbReference>
<comment type="catalytic activity">
    <reaction evidence="9">
        <text>adenosine + H2O + H(+) = inosine + NH4(+)</text>
        <dbReference type="Rhea" id="RHEA:24408"/>
        <dbReference type="ChEBI" id="CHEBI:15377"/>
        <dbReference type="ChEBI" id="CHEBI:15378"/>
        <dbReference type="ChEBI" id="CHEBI:16335"/>
        <dbReference type="ChEBI" id="CHEBI:17596"/>
        <dbReference type="ChEBI" id="CHEBI:28938"/>
        <dbReference type="EC" id="3.5.4.4"/>
    </reaction>
    <physiologicalReaction direction="left-to-right" evidence="9">
        <dbReference type="Rhea" id="RHEA:24409"/>
    </physiologicalReaction>
</comment>
<keyword evidence="8" id="KW-0186">Copper</keyword>
<evidence type="ECO:0000256" key="7">
    <source>
        <dbReference type="ARBA" id="ARBA00022833"/>
    </source>
</evidence>
<organism evidence="13 14">
    <name type="scientific">Trebonia kvetii</name>
    <dbReference type="NCBI Taxonomy" id="2480626"/>
    <lineage>
        <taxon>Bacteria</taxon>
        <taxon>Bacillati</taxon>
        <taxon>Actinomycetota</taxon>
        <taxon>Actinomycetes</taxon>
        <taxon>Streptosporangiales</taxon>
        <taxon>Treboniaceae</taxon>
        <taxon>Trebonia</taxon>
    </lineage>
</organism>
<evidence type="ECO:0000256" key="2">
    <source>
        <dbReference type="ARBA" id="ARBA00003215"/>
    </source>
</evidence>
<dbReference type="PANTHER" id="PTHR30616:SF2">
    <property type="entry name" value="PURINE NUCLEOSIDE PHOSPHORYLASE LACC1"/>
    <property type="match status" value="1"/>
</dbReference>
<evidence type="ECO:0000256" key="8">
    <source>
        <dbReference type="ARBA" id="ARBA00023008"/>
    </source>
</evidence>
<dbReference type="GO" id="GO:0017061">
    <property type="term" value="F:S-methyl-5-thioadenosine phosphorylase activity"/>
    <property type="evidence" value="ECO:0007669"/>
    <property type="project" value="UniProtKB-EC"/>
</dbReference>
<evidence type="ECO:0000256" key="11">
    <source>
        <dbReference type="ARBA" id="ARBA00049893"/>
    </source>
</evidence>
<comment type="catalytic activity">
    <reaction evidence="11">
        <text>S-methyl-5'-thioadenosine + phosphate = 5-(methylsulfanyl)-alpha-D-ribose 1-phosphate + adenine</text>
        <dbReference type="Rhea" id="RHEA:11852"/>
        <dbReference type="ChEBI" id="CHEBI:16708"/>
        <dbReference type="ChEBI" id="CHEBI:17509"/>
        <dbReference type="ChEBI" id="CHEBI:43474"/>
        <dbReference type="ChEBI" id="CHEBI:58533"/>
        <dbReference type="EC" id="2.4.2.28"/>
    </reaction>
    <physiologicalReaction direction="left-to-right" evidence="11">
        <dbReference type="Rhea" id="RHEA:11853"/>
    </physiologicalReaction>
</comment>
<dbReference type="RefSeq" id="WP_145851771.1">
    <property type="nucleotide sequence ID" value="NZ_RPFW01000001.1"/>
</dbReference>
<evidence type="ECO:0000256" key="3">
    <source>
        <dbReference type="ARBA" id="ARBA00007353"/>
    </source>
</evidence>
<dbReference type="InterPro" id="IPR011324">
    <property type="entry name" value="Cytotoxic_necrot_fac-like_cat"/>
</dbReference>
<dbReference type="InterPro" id="IPR038371">
    <property type="entry name" value="Cu_polyphenol_OxRdtase_sf"/>
</dbReference>
<dbReference type="Pfam" id="PF02578">
    <property type="entry name" value="Cu-oxidase_4"/>
    <property type="match status" value="1"/>
</dbReference>
<keyword evidence="7" id="KW-0862">Zinc</keyword>
<dbReference type="EMBL" id="RPFW01000001">
    <property type="protein sequence ID" value="TVZ07016.1"/>
    <property type="molecule type" value="Genomic_DNA"/>
</dbReference>
<dbReference type="Gene3D" id="3.60.140.10">
    <property type="entry name" value="CNF1/YfiH-like putative cysteine hydrolases"/>
    <property type="match status" value="1"/>
</dbReference>
<dbReference type="AlphaFoldDB" id="A0A6P2C9H7"/>